<dbReference type="OrthoDB" id="6279836at2759"/>
<gene>
    <name evidence="1" type="ORF">T265_04949</name>
</gene>
<keyword evidence="2" id="KW-1185">Reference proteome</keyword>
<dbReference type="KEGG" id="ovi:T265_04949"/>
<sequence length="227" mass="26551">MSAPSTEIECLASLILDEEQLHAVDLVDWRALLCGDWRDMMTLLDYMTSIRPSNSFMRKLIVATEETPPNYGQTTSLNHSITNVPLSLTFQLDPFIDKYFGKEDIRIVNWNESAYEEELIERIRSPRQSYVVTLAIDFQPTPRRLRRIRAILEKSGTLVIPHELPEWRTRYPDLMQSFSKDGGRFIKLFETMSTTSRTREIEFRLQTGRAGCRRLYSFTDNMDDRAR</sequence>
<dbReference type="RefSeq" id="XP_009168081.1">
    <property type="nucleotide sequence ID" value="XM_009169817.1"/>
</dbReference>
<accession>A0A074ZMC0</accession>
<evidence type="ECO:0000313" key="1">
    <source>
        <dbReference type="EMBL" id="KER28196.1"/>
    </source>
</evidence>
<dbReference type="Proteomes" id="UP000054324">
    <property type="component" value="Unassembled WGS sequence"/>
</dbReference>
<reference evidence="1 2" key="1">
    <citation type="submission" date="2013-11" db="EMBL/GenBank/DDBJ databases">
        <title>Opisthorchis viverrini - life in the bile duct.</title>
        <authorList>
            <person name="Young N.D."/>
            <person name="Nagarajan N."/>
            <person name="Lin S.J."/>
            <person name="Korhonen P.K."/>
            <person name="Jex A.R."/>
            <person name="Hall R.S."/>
            <person name="Safavi-Hemami H."/>
            <person name="Kaewkong W."/>
            <person name="Bertrand D."/>
            <person name="Gao S."/>
            <person name="Seet Q."/>
            <person name="Wongkham S."/>
            <person name="Teh B.T."/>
            <person name="Wongkham C."/>
            <person name="Intapan P.M."/>
            <person name="Maleewong W."/>
            <person name="Yang X."/>
            <person name="Hu M."/>
            <person name="Wang Z."/>
            <person name="Hofmann A."/>
            <person name="Sternberg P.W."/>
            <person name="Tan P."/>
            <person name="Wang J."/>
            <person name="Gasser R.B."/>
        </authorList>
    </citation>
    <scope>NUCLEOTIDE SEQUENCE [LARGE SCALE GENOMIC DNA]</scope>
</reference>
<name>A0A074ZMC0_OPIVI</name>
<protein>
    <submittedName>
        <fullName evidence="1">Uncharacterized protein</fullName>
    </submittedName>
</protein>
<organism evidence="1 2">
    <name type="scientific">Opisthorchis viverrini</name>
    <name type="common">Southeast Asian liver fluke</name>
    <dbReference type="NCBI Taxonomy" id="6198"/>
    <lineage>
        <taxon>Eukaryota</taxon>
        <taxon>Metazoa</taxon>
        <taxon>Spiralia</taxon>
        <taxon>Lophotrochozoa</taxon>
        <taxon>Platyhelminthes</taxon>
        <taxon>Trematoda</taxon>
        <taxon>Digenea</taxon>
        <taxon>Opisthorchiida</taxon>
        <taxon>Opisthorchiata</taxon>
        <taxon>Opisthorchiidae</taxon>
        <taxon>Opisthorchis</taxon>
    </lineage>
</organism>
<dbReference type="CTD" id="20319131"/>
<proteinExistence type="predicted"/>
<dbReference type="GeneID" id="20319131"/>
<evidence type="ECO:0000313" key="2">
    <source>
        <dbReference type="Proteomes" id="UP000054324"/>
    </source>
</evidence>
<dbReference type="EMBL" id="KL596705">
    <property type="protein sequence ID" value="KER28196.1"/>
    <property type="molecule type" value="Genomic_DNA"/>
</dbReference>
<dbReference type="AlphaFoldDB" id="A0A074ZMC0"/>